<protein>
    <submittedName>
        <fullName evidence="2">Uncharacterized protein</fullName>
    </submittedName>
</protein>
<gene>
    <name evidence="2" type="ORF">EQ836_23645</name>
</gene>
<evidence type="ECO:0000313" key="2">
    <source>
        <dbReference type="EMBL" id="TRO11693.1"/>
    </source>
</evidence>
<name>A0ABD7RT20_ECTME</name>
<comment type="caution">
    <text evidence="2">The sequence shown here is derived from an EMBL/GenBank/DDBJ whole genome shotgun (WGS) entry which is preliminary data.</text>
</comment>
<proteinExistence type="predicted"/>
<reference evidence="2 3" key="1">
    <citation type="submission" date="2019-01" db="EMBL/GenBank/DDBJ databases">
        <title>Whole genome shotgun sequencing of Pseudomonas spp. isolated by its ability to degrade furfural.</title>
        <authorList>
            <person name="Donoso R."/>
            <person name="Farkas C."/>
            <person name="Villegas P."/>
            <person name="Gonzales-Toro F."/>
            <person name="Guajardo-Parra M."/>
            <person name="Araya-Nail M."/>
            <person name="Morgante V."/>
            <person name="Perez-Pantoja D."/>
        </authorList>
    </citation>
    <scope>NUCLEOTIDE SEQUENCE [LARGE SCALE GENOMIC DNA]</scope>
    <source>
        <strain evidence="2 3">VN231</strain>
    </source>
</reference>
<accession>A0ABD7RT20</accession>
<feature type="region of interest" description="Disordered" evidence="1">
    <location>
        <begin position="123"/>
        <end position="154"/>
    </location>
</feature>
<sequence>MKPSQLKPGTWLVIRDPLADREYRAQFVERLPSLGYGDPALNRLCCADWIGQPGADAAGRCTFTDSELAHHGRVLLDDEDMPVTVEEPDIINMALIEAAHNRREENAIRRLIQRAQRVYPHLTPLPHLPAGTENEVSDLDSAPESSAPAPGAMQ</sequence>
<feature type="compositionally biased region" description="Low complexity" evidence="1">
    <location>
        <begin position="142"/>
        <end position="154"/>
    </location>
</feature>
<dbReference type="Proteomes" id="UP000317327">
    <property type="component" value="Unassembled WGS sequence"/>
</dbReference>
<dbReference type="EMBL" id="SCFV01000015">
    <property type="protein sequence ID" value="TRO11693.1"/>
    <property type="molecule type" value="Genomic_DNA"/>
</dbReference>
<evidence type="ECO:0000256" key="1">
    <source>
        <dbReference type="SAM" id="MobiDB-lite"/>
    </source>
</evidence>
<evidence type="ECO:0000313" key="3">
    <source>
        <dbReference type="Proteomes" id="UP000317327"/>
    </source>
</evidence>
<dbReference type="AlphaFoldDB" id="A0ABD7RT20"/>
<dbReference type="RefSeq" id="WP_143502985.1">
    <property type="nucleotide sequence ID" value="NZ_SCFV01000015.1"/>
</dbReference>
<organism evidence="2 3">
    <name type="scientific">Ectopseudomonas mendocina</name>
    <name type="common">Pseudomonas mendocina</name>
    <dbReference type="NCBI Taxonomy" id="300"/>
    <lineage>
        <taxon>Bacteria</taxon>
        <taxon>Pseudomonadati</taxon>
        <taxon>Pseudomonadota</taxon>
        <taxon>Gammaproteobacteria</taxon>
        <taxon>Pseudomonadales</taxon>
        <taxon>Pseudomonadaceae</taxon>
        <taxon>Ectopseudomonas</taxon>
    </lineage>
</organism>